<evidence type="ECO:0000313" key="3">
    <source>
        <dbReference type="Proteomes" id="UP001314229"/>
    </source>
</evidence>
<keyword evidence="3" id="KW-1185">Reference proteome</keyword>
<sequence>MCRHFGERGGEEKFRRDGYKDWKHMNTACYKHESSRAHQIAVEKYNNYRECNKSDCGTIVHQLINTDGRQSEVIERNREHIKIILDIVLTCAKQEIPLRGFRKHKDEVKNADNFLELFKLVCRHNPDIQRRLDAIPNNAKMFSHDIQNDLLNAASTLLLRRMKKELHGSEGTFYAILADECKDISKKELVAVCLRYVYMGSVRERAIGLVDTEEMTAEAIAKKIMEVVAPFELDPNLCVGFGFDGASVMAGYKPSSGPPFKMQSMCTVTLID</sequence>
<gene>
    <name evidence="2" type="ORF">FSCOSCO3_A036237</name>
</gene>
<dbReference type="PANTHER" id="PTHR45749:SF37">
    <property type="entry name" value="OS05G0311600 PROTEIN"/>
    <property type="match status" value="1"/>
</dbReference>
<proteinExistence type="predicted"/>
<evidence type="ECO:0000259" key="1">
    <source>
        <dbReference type="Pfam" id="PF14291"/>
    </source>
</evidence>
<comment type="caution">
    <text evidence="2">The sequence shown here is derived from an EMBL/GenBank/DDBJ whole genome shotgun (WGS) entry which is preliminary data.</text>
</comment>
<dbReference type="AlphaFoldDB" id="A0AAV1PX68"/>
<dbReference type="EMBL" id="CAWUFR010000323">
    <property type="protein sequence ID" value="CAK6975900.1"/>
    <property type="molecule type" value="Genomic_DNA"/>
</dbReference>
<dbReference type="Pfam" id="PF14291">
    <property type="entry name" value="DUF4371"/>
    <property type="match status" value="1"/>
</dbReference>
<name>A0AAV1PX68_SCOSC</name>
<dbReference type="InterPro" id="IPR025398">
    <property type="entry name" value="DUF4371"/>
</dbReference>
<feature type="domain" description="DUF4371" evidence="1">
    <location>
        <begin position="34"/>
        <end position="251"/>
    </location>
</feature>
<dbReference type="Proteomes" id="UP001314229">
    <property type="component" value="Unassembled WGS sequence"/>
</dbReference>
<accession>A0AAV1PX68</accession>
<protein>
    <submittedName>
        <fullName evidence="2">Zinc finger MYM-type 1-like protein</fullName>
    </submittedName>
</protein>
<evidence type="ECO:0000313" key="2">
    <source>
        <dbReference type="EMBL" id="CAK6975900.1"/>
    </source>
</evidence>
<reference evidence="2 3" key="1">
    <citation type="submission" date="2024-01" db="EMBL/GenBank/DDBJ databases">
        <authorList>
            <person name="Alioto T."/>
            <person name="Alioto T."/>
            <person name="Gomez Garrido J."/>
        </authorList>
    </citation>
    <scope>NUCLEOTIDE SEQUENCE [LARGE SCALE GENOMIC DNA]</scope>
</reference>
<dbReference type="PANTHER" id="PTHR45749">
    <property type="match status" value="1"/>
</dbReference>
<organism evidence="2 3">
    <name type="scientific">Scomber scombrus</name>
    <name type="common">Atlantic mackerel</name>
    <name type="synonym">Scomber vernalis</name>
    <dbReference type="NCBI Taxonomy" id="13677"/>
    <lineage>
        <taxon>Eukaryota</taxon>
        <taxon>Metazoa</taxon>
        <taxon>Chordata</taxon>
        <taxon>Craniata</taxon>
        <taxon>Vertebrata</taxon>
        <taxon>Euteleostomi</taxon>
        <taxon>Actinopterygii</taxon>
        <taxon>Neopterygii</taxon>
        <taxon>Teleostei</taxon>
        <taxon>Neoteleostei</taxon>
        <taxon>Acanthomorphata</taxon>
        <taxon>Pelagiaria</taxon>
        <taxon>Scombriformes</taxon>
        <taxon>Scombridae</taxon>
        <taxon>Scomber</taxon>
    </lineage>
</organism>